<organism evidence="2 3">
    <name type="scientific">Panagrellus redivivus</name>
    <name type="common">Microworm</name>
    <dbReference type="NCBI Taxonomy" id="6233"/>
    <lineage>
        <taxon>Eukaryota</taxon>
        <taxon>Metazoa</taxon>
        <taxon>Ecdysozoa</taxon>
        <taxon>Nematoda</taxon>
        <taxon>Chromadorea</taxon>
        <taxon>Rhabditida</taxon>
        <taxon>Tylenchina</taxon>
        <taxon>Panagrolaimomorpha</taxon>
        <taxon>Panagrolaimoidea</taxon>
        <taxon>Panagrolaimidae</taxon>
        <taxon>Panagrellus</taxon>
    </lineage>
</organism>
<dbReference type="WBParaSite" id="Pan_g12650.t1">
    <property type="protein sequence ID" value="Pan_g12650.t1"/>
    <property type="gene ID" value="Pan_g12650"/>
</dbReference>
<evidence type="ECO:0000256" key="1">
    <source>
        <dbReference type="SAM" id="MobiDB-lite"/>
    </source>
</evidence>
<accession>A0A7E4UTK4</accession>
<proteinExistence type="predicted"/>
<feature type="region of interest" description="Disordered" evidence="1">
    <location>
        <begin position="1"/>
        <end position="21"/>
    </location>
</feature>
<evidence type="ECO:0000313" key="3">
    <source>
        <dbReference type="WBParaSite" id="Pan_g12650.t1"/>
    </source>
</evidence>
<sequence>MLHRCYGNANRNRSRSTAKDGIEGYTSLQHEGFVRYLKDRACLSCPCRAINRPLKRATKSRPKRNEPFIGQIWLETNLQKEQYGPTIQWSCS</sequence>
<name>A0A7E4UTK4_PANRE</name>
<dbReference type="AlphaFoldDB" id="A0A7E4UTK4"/>
<keyword evidence="2" id="KW-1185">Reference proteome</keyword>
<evidence type="ECO:0000313" key="2">
    <source>
        <dbReference type="Proteomes" id="UP000492821"/>
    </source>
</evidence>
<reference evidence="3" key="2">
    <citation type="submission" date="2020-10" db="UniProtKB">
        <authorList>
            <consortium name="WormBaseParasite"/>
        </authorList>
    </citation>
    <scope>IDENTIFICATION</scope>
</reference>
<reference evidence="2" key="1">
    <citation type="journal article" date="2013" name="Genetics">
        <title>The draft genome and transcriptome of Panagrellus redivivus are shaped by the harsh demands of a free-living lifestyle.</title>
        <authorList>
            <person name="Srinivasan J."/>
            <person name="Dillman A.R."/>
            <person name="Macchietto M.G."/>
            <person name="Heikkinen L."/>
            <person name="Lakso M."/>
            <person name="Fracchia K.M."/>
            <person name="Antoshechkin I."/>
            <person name="Mortazavi A."/>
            <person name="Wong G."/>
            <person name="Sternberg P.W."/>
        </authorList>
    </citation>
    <scope>NUCLEOTIDE SEQUENCE [LARGE SCALE GENOMIC DNA]</scope>
    <source>
        <strain evidence="2">MT8872</strain>
    </source>
</reference>
<dbReference type="Proteomes" id="UP000492821">
    <property type="component" value="Unassembled WGS sequence"/>
</dbReference>
<protein>
    <submittedName>
        <fullName evidence="3">Transposase</fullName>
    </submittedName>
</protein>